<comment type="caution">
    <text evidence="2">The sequence shown here is derived from an EMBL/GenBank/DDBJ whole genome shotgun (WGS) entry which is preliminary data.</text>
</comment>
<evidence type="ECO:0000256" key="1">
    <source>
        <dbReference type="SAM" id="Coils"/>
    </source>
</evidence>
<gene>
    <name evidence="2" type="ORF">BFG57_04680</name>
</gene>
<dbReference type="RefSeq" id="WP_069718407.1">
    <property type="nucleotide sequence ID" value="NZ_MJEH01000055.1"/>
</dbReference>
<organism evidence="2 3">
    <name type="scientific">Bacillus solimangrovi</name>
    <dbReference type="NCBI Taxonomy" id="1305675"/>
    <lineage>
        <taxon>Bacteria</taxon>
        <taxon>Bacillati</taxon>
        <taxon>Bacillota</taxon>
        <taxon>Bacilli</taxon>
        <taxon>Bacillales</taxon>
        <taxon>Bacillaceae</taxon>
        <taxon>Bacillus</taxon>
    </lineage>
</organism>
<evidence type="ECO:0000313" key="2">
    <source>
        <dbReference type="EMBL" id="OEH91670.1"/>
    </source>
</evidence>
<dbReference type="STRING" id="1305675.BFG57_04680"/>
<dbReference type="AlphaFoldDB" id="A0A1E5LC56"/>
<dbReference type="InterPro" id="IPR019673">
    <property type="entry name" value="Spore_germination_GerPC"/>
</dbReference>
<proteinExistence type="predicted"/>
<name>A0A1E5LC56_9BACI</name>
<accession>A0A1E5LC56</accession>
<evidence type="ECO:0000313" key="3">
    <source>
        <dbReference type="Proteomes" id="UP000095209"/>
    </source>
</evidence>
<reference evidence="2 3" key="1">
    <citation type="submission" date="2016-08" db="EMBL/GenBank/DDBJ databases">
        <title>Genome of Bacillus solimangrovi GH2-4.</title>
        <authorList>
            <person name="Lim S."/>
            <person name="Kim B.-C."/>
        </authorList>
    </citation>
    <scope>NUCLEOTIDE SEQUENCE [LARGE SCALE GENOMIC DNA]</scope>
    <source>
        <strain evidence="2 3">GH2-4</strain>
    </source>
</reference>
<feature type="coiled-coil region" evidence="1">
    <location>
        <begin position="11"/>
        <end position="45"/>
    </location>
</feature>
<dbReference type="Pfam" id="PF10737">
    <property type="entry name" value="GerPC"/>
    <property type="match status" value="1"/>
</dbReference>
<keyword evidence="1" id="KW-0175">Coiled coil</keyword>
<protein>
    <submittedName>
        <fullName evidence="2">Uncharacterized protein</fullName>
    </submittedName>
</protein>
<dbReference type="EMBL" id="MJEH01000055">
    <property type="protein sequence ID" value="OEH91670.1"/>
    <property type="molecule type" value="Genomic_DNA"/>
</dbReference>
<sequence length="203" mass="23706">MWSNHHYGHYLSKLQDYIQQQTQRIDQLEETIVELKDQLSSMQNNNGNGIEKIEYHFDQLKIETLEGTLNIGLTPNTPGEIEDFINSEEALESSPQVMKTHPNLLPKIKHQMEHFLRKDCNNLIQSKANELQYPIDVTMYPFILQDIQNQLDNRIMSYLNQVTPHQVQKDGEEKVVQHICSTIQTDIENGIHTFMQNMLQKGM</sequence>
<keyword evidence="3" id="KW-1185">Reference proteome</keyword>
<dbReference type="Proteomes" id="UP000095209">
    <property type="component" value="Unassembled WGS sequence"/>
</dbReference>